<reference evidence="1" key="1">
    <citation type="submission" date="2022-05" db="EMBL/GenBank/DDBJ databases">
        <title>Chromosome-level genome of Chaenocephalus aceratus.</title>
        <authorList>
            <person name="Park H."/>
        </authorList>
    </citation>
    <scope>NUCLEOTIDE SEQUENCE</scope>
    <source>
        <strain evidence="1">KU_202001</strain>
    </source>
</reference>
<keyword evidence="2" id="KW-1185">Reference proteome</keyword>
<dbReference type="Proteomes" id="UP001057452">
    <property type="component" value="Chromosome 15"/>
</dbReference>
<proteinExistence type="predicted"/>
<name>A0ACB9VYR9_CHAAC</name>
<gene>
    <name evidence="1" type="ORF">KUCAC02_026483</name>
</gene>
<accession>A0ACB9VYR9</accession>
<protein>
    <submittedName>
        <fullName evidence="1">Uncharacterized protein</fullName>
    </submittedName>
</protein>
<dbReference type="EMBL" id="CM043799">
    <property type="protein sequence ID" value="KAI4804872.1"/>
    <property type="molecule type" value="Genomic_DNA"/>
</dbReference>
<organism evidence="1 2">
    <name type="scientific">Chaenocephalus aceratus</name>
    <name type="common">Blackfin icefish</name>
    <name type="synonym">Chaenichthys aceratus</name>
    <dbReference type="NCBI Taxonomy" id="36190"/>
    <lineage>
        <taxon>Eukaryota</taxon>
        <taxon>Metazoa</taxon>
        <taxon>Chordata</taxon>
        <taxon>Craniata</taxon>
        <taxon>Vertebrata</taxon>
        <taxon>Euteleostomi</taxon>
        <taxon>Actinopterygii</taxon>
        <taxon>Neopterygii</taxon>
        <taxon>Teleostei</taxon>
        <taxon>Neoteleostei</taxon>
        <taxon>Acanthomorphata</taxon>
        <taxon>Eupercaria</taxon>
        <taxon>Perciformes</taxon>
        <taxon>Notothenioidei</taxon>
        <taxon>Channichthyidae</taxon>
        <taxon>Chaenocephalus</taxon>
    </lineage>
</organism>
<evidence type="ECO:0000313" key="2">
    <source>
        <dbReference type="Proteomes" id="UP001057452"/>
    </source>
</evidence>
<sequence>MWEEVSSTATLEGKGQLKFTSGKWSPHHNCSQLATANDTAIRGWDLRTMSWCGSCVMAAFQHAPLPPQTTSEVSPHTCTNT</sequence>
<comment type="caution">
    <text evidence="1">The sequence shown here is derived from an EMBL/GenBank/DDBJ whole genome shotgun (WGS) entry which is preliminary data.</text>
</comment>
<evidence type="ECO:0000313" key="1">
    <source>
        <dbReference type="EMBL" id="KAI4804872.1"/>
    </source>
</evidence>